<evidence type="ECO:0000256" key="2">
    <source>
        <dbReference type="ARBA" id="ARBA00023315"/>
    </source>
</evidence>
<dbReference type="EMBL" id="JAFBFC010000001">
    <property type="protein sequence ID" value="MBM7701759.1"/>
    <property type="molecule type" value="Genomic_DNA"/>
</dbReference>
<evidence type="ECO:0000259" key="4">
    <source>
        <dbReference type="PROSITE" id="PS51186"/>
    </source>
</evidence>
<feature type="domain" description="N-acetyltransferase" evidence="4">
    <location>
        <begin position="8"/>
        <end position="150"/>
    </location>
</feature>
<gene>
    <name evidence="5" type="ORF">JOC83_000585</name>
</gene>
<evidence type="ECO:0000313" key="5">
    <source>
        <dbReference type="EMBL" id="MBM7701759.1"/>
    </source>
</evidence>
<comment type="caution">
    <text evidence="5">The sequence shown here is derived from an EMBL/GenBank/DDBJ whole genome shotgun (WGS) entry which is preliminary data.</text>
</comment>
<dbReference type="SUPFAM" id="SSF55729">
    <property type="entry name" value="Acyl-CoA N-acyltransferases (Nat)"/>
    <property type="match status" value="1"/>
</dbReference>
<dbReference type="InterPro" id="IPR017274">
    <property type="entry name" value="YlbP"/>
</dbReference>
<accession>A0ABS2QQM7</accession>
<dbReference type="HAMAP" id="MF_00824">
    <property type="entry name" value="Acetyltransf_YlbP"/>
    <property type="match status" value="1"/>
</dbReference>
<sequence length="161" mass="19101">MTYEVKRLQINYKTLDEFKKFKEYGIQELSMLEDLNAKISENEINSPFYGIYFGDSLAARMSLYKRNKRFDQYFEPQQDYLEVWKLEVLSNYQRKGLGATLVEFAKSFNLPIKTSPRVKSSEFWARMGFSPVTYDMDRDLGENPLIWLPEGVKEQKQTEED</sequence>
<dbReference type="EC" id="2.3.1.-" evidence="3"/>
<keyword evidence="1 3" id="KW-0808">Transferase</keyword>
<proteinExistence type="inferred from homology"/>
<dbReference type="RefSeq" id="WP_205183498.1">
    <property type="nucleotide sequence ID" value="NZ_JAFBFC010000001.1"/>
</dbReference>
<organism evidence="5 6">
    <name type="scientific">Priestia iocasae</name>
    <dbReference type="NCBI Taxonomy" id="2291674"/>
    <lineage>
        <taxon>Bacteria</taxon>
        <taxon>Bacillati</taxon>
        <taxon>Bacillota</taxon>
        <taxon>Bacilli</taxon>
        <taxon>Bacillales</taxon>
        <taxon>Bacillaceae</taxon>
        <taxon>Priestia</taxon>
    </lineage>
</organism>
<evidence type="ECO:0000256" key="1">
    <source>
        <dbReference type="ARBA" id="ARBA00022679"/>
    </source>
</evidence>
<evidence type="ECO:0000313" key="6">
    <source>
        <dbReference type="Proteomes" id="UP000809829"/>
    </source>
</evidence>
<dbReference type="NCBIfam" id="NF010241">
    <property type="entry name" value="PRK13688.1"/>
    <property type="match status" value="1"/>
</dbReference>
<evidence type="ECO:0000256" key="3">
    <source>
        <dbReference type="HAMAP-Rule" id="MF_00824"/>
    </source>
</evidence>
<name>A0ABS2QQM7_9BACI</name>
<dbReference type="InterPro" id="IPR000182">
    <property type="entry name" value="GNAT_dom"/>
</dbReference>
<dbReference type="PROSITE" id="PS51186">
    <property type="entry name" value="GNAT"/>
    <property type="match status" value="1"/>
</dbReference>
<protein>
    <recommendedName>
        <fullName evidence="3">Uncharacterized N-acetyltransferase JOC83_000585</fullName>
        <ecNumber evidence="3">2.3.1.-</ecNumber>
    </recommendedName>
</protein>
<dbReference type="PIRSF" id="PIRSF037732">
    <property type="entry name" value="YlbP_prd"/>
    <property type="match status" value="1"/>
</dbReference>
<keyword evidence="6" id="KW-1185">Reference proteome</keyword>
<dbReference type="InterPro" id="IPR016181">
    <property type="entry name" value="Acyl_CoA_acyltransferase"/>
</dbReference>
<reference evidence="5 6" key="1">
    <citation type="submission" date="2021-01" db="EMBL/GenBank/DDBJ databases">
        <title>Genomic Encyclopedia of Type Strains, Phase IV (KMG-IV): sequencing the most valuable type-strain genomes for metagenomic binning, comparative biology and taxonomic classification.</title>
        <authorList>
            <person name="Goeker M."/>
        </authorList>
    </citation>
    <scope>NUCLEOTIDE SEQUENCE [LARGE SCALE GENOMIC DNA]</scope>
    <source>
        <strain evidence="5 6">DSM 104297</strain>
    </source>
</reference>
<keyword evidence="2 3" id="KW-0012">Acyltransferase</keyword>
<dbReference type="Proteomes" id="UP000809829">
    <property type="component" value="Unassembled WGS sequence"/>
</dbReference>
<dbReference type="Gene3D" id="3.40.630.30">
    <property type="match status" value="1"/>
</dbReference>
<dbReference type="CDD" id="cd04301">
    <property type="entry name" value="NAT_SF"/>
    <property type="match status" value="1"/>
</dbReference>
<dbReference type="Pfam" id="PF00583">
    <property type="entry name" value="Acetyltransf_1"/>
    <property type="match status" value="1"/>
</dbReference>